<reference evidence="3" key="1">
    <citation type="submission" date="2003-08" db="EMBL/GenBank/DDBJ databases">
        <authorList>
            <person name="Birren B."/>
            <person name="Nusbaum C."/>
            <person name="Abebe A."/>
            <person name="Abouelleil A."/>
            <person name="Adekoya E."/>
            <person name="Ait-zahra M."/>
            <person name="Allen N."/>
            <person name="Allen T."/>
            <person name="An P."/>
            <person name="Anderson M."/>
            <person name="Anderson S."/>
            <person name="Arachchi H."/>
            <person name="Armbruster J."/>
            <person name="Bachantsang P."/>
            <person name="Baldwin J."/>
            <person name="Barry A."/>
            <person name="Bayul T."/>
            <person name="Blitshsteyn B."/>
            <person name="Bloom T."/>
            <person name="Blye J."/>
            <person name="Boguslavskiy L."/>
            <person name="Borowsky M."/>
            <person name="Boukhgalter B."/>
            <person name="Brunache A."/>
            <person name="Butler J."/>
            <person name="Calixte N."/>
            <person name="Calvo S."/>
            <person name="Camarata J."/>
            <person name="Campo K."/>
            <person name="Chang J."/>
            <person name="Cheshatsang Y."/>
            <person name="Citroen M."/>
            <person name="Collymore A."/>
            <person name="Considine T."/>
            <person name="Cook A."/>
            <person name="Cooke P."/>
            <person name="Corum B."/>
            <person name="Cuomo C."/>
            <person name="David R."/>
            <person name="Dawoe T."/>
            <person name="Degray S."/>
            <person name="Dodge S."/>
            <person name="Dooley K."/>
            <person name="Dorje P."/>
            <person name="Dorjee K."/>
            <person name="Dorris L."/>
            <person name="Duffey N."/>
            <person name="Dupes A."/>
            <person name="Elkins T."/>
            <person name="Engels R."/>
            <person name="Erickson J."/>
            <person name="Farina A."/>
            <person name="Faro S."/>
            <person name="Ferreira P."/>
            <person name="Fischer H."/>
            <person name="Fitzgerald M."/>
            <person name="Foley K."/>
            <person name="Gage D."/>
            <person name="Galagan J."/>
            <person name="Gearin G."/>
            <person name="Gnerre S."/>
            <person name="Gnirke A."/>
            <person name="Goyette A."/>
            <person name="Graham J."/>
            <person name="Grandbois E."/>
            <person name="Gyaltsen K."/>
            <person name="Hafez N."/>
            <person name="Hagopian D."/>
            <person name="Hagos B."/>
            <person name="Hall J."/>
            <person name="Hatcher B."/>
            <person name="Heller A."/>
            <person name="Higgins H."/>
            <person name="Honan T."/>
            <person name="Horn A."/>
            <person name="Houde N."/>
            <person name="Hughes L."/>
            <person name="Hulme W."/>
            <person name="Husby E."/>
            <person name="Iliev I."/>
            <person name="Jaffe D."/>
            <person name="Jones C."/>
            <person name="Kamal M."/>
            <person name="Kamat A."/>
            <person name="Kamvysselis M."/>
            <person name="Karlsson E."/>
            <person name="Kells C."/>
            <person name="Kieu A."/>
            <person name="Kisner P."/>
            <person name="Kodira C."/>
            <person name="Kulbokas E."/>
            <person name="Labutti K."/>
            <person name="Lama D."/>
            <person name="Landers T."/>
            <person name="Leger J."/>
            <person name="Levine S."/>
            <person name="Lewis D."/>
            <person name="Lewis T."/>
            <person name="Lindblad-toh K."/>
            <person name="Liu X."/>
            <person name="Lokyitsang T."/>
            <person name="Lokyitsang Y."/>
            <person name="Lucien O."/>
            <person name="Lui A."/>
            <person name="Ma L.J."/>
            <person name="Mabbitt R."/>
            <person name="Macdonald J."/>
            <person name="Maclean C."/>
            <person name="Major J."/>
            <person name="Manning J."/>
            <person name="Marabella R."/>
            <person name="Maru K."/>
            <person name="Matthews C."/>
            <person name="Mauceli E."/>
            <person name="Mccarthy M."/>
            <person name="Mcdonough S."/>
            <person name="Mcghee T."/>
            <person name="Meldrim J."/>
            <person name="Meneus L."/>
            <person name="Mesirov J."/>
            <person name="Mihalev A."/>
            <person name="Mihova T."/>
            <person name="Mikkelsen T."/>
            <person name="Mlenga V."/>
            <person name="Moru K."/>
            <person name="Mozes J."/>
            <person name="Mulrain L."/>
            <person name="Munson G."/>
            <person name="Naylor J."/>
            <person name="Newes C."/>
            <person name="Nguyen C."/>
            <person name="Nguyen N."/>
            <person name="Nguyen T."/>
            <person name="Nicol R."/>
            <person name="Nielsen C."/>
            <person name="Nizzari M."/>
            <person name="Norbu C."/>
            <person name="Norbu N."/>
            <person name="O'donnell P."/>
            <person name="Okoawo O."/>
            <person name="O'leary S."/>
            <person name="Omotosho B."/>
            <person name="O'neill K."/>
            <person name="Osman S."/>
            <person name="Parker S."/>
            <person name="Perrin D."/>
            <person name="Phunkhang P."/>
            <person name="Piqani B."/>
            <person name="Purcell S."/>
            <person name="Rachupka T."/>
            <person name="Ramasamy U."/>
            <person name="Rameau R."/>
            <person name="Ray V."/>
            <person name="Raymond C."/>
            <person name="Retta R."/>
            <person name="Richardson S."/>
            <person name="Rise C."/>
            <person name="Rodriguez J."/>
            <person name="Rogers J."/>
            <person name="Rogov P."/>
            <person name="Rutman M."/>
            <person name="Schupbach R."/>
            <person name="Seaman C."/>
            <person name="Settipalli S."/>
            <person name="Sharpe T."/>
            <person name="Sheridan J."/>
            <person name="Sherpa N."/>
            <person name="Shi J."/>
            <person name="Smirnov S."/>
            <person name="Smith C."/>
            <person name="Sougnez C."/>
            <person name="Spencer B."/>
            <person name="Stalker J."/>
            <person name="Stange-thomann N."/>
            <person name="Stavropoulos S."/>
            <person name="Stetson K."/>
            <person name="Stone C."/>
            <person name="Stone S."/>
            <person name="Stubbs M."/>
            <person name="Talamas J."/>
            <person name="Tchuinga P."/>
            <person name="Tenzing P."/>
            <person name="Tesfaye S."/>
            <person name="Theodore J."/>
            <person name="Thoulutsang Y."/>
            <person name="Topham K."/>
            <person name="Towey S."/>
            <person name="Tsamla T."/>
            <person name="Tsomo N."/>
            <person name="Vallee D."/>
            <person name="Vassiliev H."/>
            <person name="Venkataraman V."/>
            <person name="Vinson J."/>
            <person name="Vo A."/>
            <person name="Wade C."/>
            <person name="Wang S."/>
            <person name="Wangchuk T."/>
            <person name="Wangdi T."/>
            <person name="Whittaker C."/>
            <person name="Wilkinson J."/>
            <person name="Wu Y."/>
            <person name="Wyman D."/>
            <person name="Yadav S."/>
            <person name="Yang S."/>
            <person name="Yang X."/>
            <person name="Yeager S."/>
            <person name="Yee E."/>
            <person name="Young G."/>
            <person name="Zainoun J."/>
            <person name="Zembeck L."/>
            <person name="Zimmer A."/>
            <person name="Zody M."/>
            <person name="Lander E."/>
        </authorList>
    </citation>
    <scope>NUCLEOTIDE SEQUENCE [LARGE SCALE GENOMIC DNA]</scope>
</reference>
<reference evidence="2" key="3">
    <citation type="submission" date="2025-09" db="UniProtKB">
        <authorList>
            <consortium name="Ensembl"/>
        </authorList>
    </citation>
    <scope>IDENTIFICATION</scope>
</reference>
<feature type="compositionally biased region" description="Polar residues" evidence="1">
    <location>
        <begin position="95"/>
        <end position="111"/>
    </location>
</feature>
<proteinExistence type="predicted"/>
<sequence length="267" mass="29421">MEAPVTTPARYRKSERFDSIELTPIVEEDLQEEDSGRKSEMQVLLDGLASRIVESALGAASGGGAKTDLNDSKSVEKLVESLALGVVTSLLGLDSHQTSSSPSQLDSTVGSITDDTETDDSKESVTLLPSAGKISPKIKPKKPRPGSSEPIQKQISNSSISRKIREEDARKCEELTKMLQSTKTDFNADKRYMSPCEDNAQSHPHRVISSENGAWTAKLSRPRKTLRSPYQFSPYEKSPYPPRSKSGSRQRKGRRRADCAFFSDKKN</sequence>
<dbReference type="InParanoid" id="H2YC46"/>
<protein>
    <submittedName>
        <fullName evidence="2">Uncharacterized protein</fullName>
    </submittedName>
</protein>
<dbReference type="HOGENOM" id="CLU_1041906_0_0_1"/>
<reference evidence="2" key="2">
    <citation type="submission" date="2025-08" db="UniProtKB">
        <authorList>
            <consortium name="Ensembl"/>
        </authorList>
    </citation>
    <scope>IDENTIFICATION</scope>
</reference>
<accession>H2YC46</accession>
<dbReference type="GeneTree" id="ENSGT00390000007344"/>
<organism evidence="2 3">
    <name type="scientific">Ciona savignyi</name>
    <name type="common">Pacific transparent sea squirt</name>
    <dbReference type="NCBI Taxonomy" id="51511"/>
    <lineage>
        <taxon>Eukaryota</taxon>
        <taxon>Metazoa</taxon>
        <taxon>Chordata</taxon>
        <taxon>Tunicata</taxon>
        <taxon>Ascidiacea</taxon>
        <taxon>Phlebobranchia</taxon>
        <taxon>Cionidae</taxon>
        <taxon>Ciona</taxon>
    </lineage>
</organism>
<feature type="compositionally biased region" description="Basic residues" evidence="1">
    <location>
        <begin position="246"/>
        <end position="255"/>
    </location>
</feature>
<feature type="region of interest" description="Disordered" evidence="1">
    <location>
        <begin position="94"/>
        <end position="166"/>
    </location>
</feature>
<dbReference type="AlphaFoldDB" id="H2YC46"/>
<feature type="compositionally biased region" description="Polar residues" evidence="1">
    <location>
        <begin position="149"/>
        <end position="161"/>
    </location>
</feature>
<dbReference type="Proteomes" id="UP000007875">
    <property type="component" value="Unassembled WGS sequence"/>
</dbReference>
<evidence type="ECO:0000313" key="3">
    <source>
        <dbReference type="Proteomes" id="UP000007875"/>
    </source>
</evidence>
<keyword evidence="3" id="KW-1185">Reference proteome</keyword>
<name>H2YC46_CIOSA</name>
<evidence type="ECO:0000256" key="1">
    <source>
        <dbReference type="SAM" id="MobiDB-lite"/>
    </source>
</evidence>
<dbReference type="Ensembl" id="ENSCSAVT00000002938.1">
    <property type="protein sequence ID" value="ENSCSAVP00000002894.1"/>
    <property type="gene ID" value="ENSCSAVG00000001729.1"/>
</dbReference>
<evidence type="ECO:0000313" key="2">
    <source>
        <dbReference type="Ensembl" id="ENSCSAVP00000002894.1"/>
    </source>
</evidence>
<dbReference type="OMA" id="SPCEDNA"/>
<feature type="region of interest" description="Disordered" evidence="1">
    <location>
        <begin position="186"/>
        <end position="267"/>
    </location>
</feature>